<gene>
    <name evidence="1" type="ORF">CNECB9_4440020</name>
</gene>
<evidence type="ECO:0000313" key="1">
    <source>
        <dbReference type="EMBL" id="SCU85623.1"/>
    </source>
</evidence>
<dbReference type="RefSeq" id="WP_340527894.1">
    <property type="nucleotide sequence ID" value="NZ_FMSH01000384.1"/>
</dbReference>
<accession>A0A1K0JTC2</accession>
<name>A0A1K0JTC2_CUPNE</name>
<protein>
    <submittedName>
        <fullName evidence="1">Uncharacterized protein</fullName>
    </submittedName>
</protein>
<proteinExistence type="predicted"/>
<reference evidence="1" key="1">
    <citation type="submission" date="2016-09" db="EMBL/GenBank/DDBJ databases">
        <authorList>
            <person name="Capua I."/>
            <person name="De Benedictis P."/>
            <person name="Joannis T."/>
            <person name="Lombin L.H."/>
            <person name="Cattoli G."/>
        </authorList>
    </citation>
    <scope>NUCLEOTIDE SEQUENCE</scope>
    <source>
        <strain evidence="1">B9</strain>
    </source>
</reference>
<dbReference type="EMBL" id="FMSH01000384">
    <property type="protein sequence ID" value="SCU85623.1"/>
    <property type="molecule type" value="Genomic_DNA"/>
</dbReference>
<organism evidence="1">
    <name type="scientific">Cupriavidus necator</name>
    <name type="common">Alcaligenes eutrophus</name>
    <name type="synonym">Ralstonia eutropha</name>
    <dbReference type="NCBI Taxonomy" id="106590"/>
    <lineage>
        <taxon>Bacteria</taxon>
        <taxon>Pseudomonadati</taxon>
        <taxon>Pseudomonadota</taxon>
        <taxon>Betaproteobacteria</taxon>
        <taxon>Burkholderiales</taxon>
        <taxon>Burkholderiaceae</taxon>
        <taxon>Cupriavidus</taxon>
    </lineage>
</organism>
<dbReference type="AlphaFoldDB" id="A0A1K0JTC2"/>
<sequence>MTRARHPKKEIEAALRHAELHGWRAEQAKGNGHAWGRIYCPDNDKECRCGEFCVSSVWSTPKNPGNHANAIRRIVDNCSHQREVTTLHVLQFRT</sequence>